<proteinExistence type="predicted"/>
<dbReference type="Gene3D" id="3.40.220.10">
    <property type="entry name" value="Leucine Aminopeptidase, subunit E, domain 1"/>
    <property type="match status" value="1"/>
</dbReference>
<dbReference type="EMBL" id="WVTA01000009">
    <property type="protein sequence ID" value="KAK3207293.1"/>
    <property type="molecule type" value="Genomic_DNA"/>
</dbReference>
<dbReference type="PANTHER" id="PTHR35596">
    <property type="entry name" value="DUF2263 DOMAIN-CONTAINING PROTEIN"/>
    <property type="match status" value="1"/>
</dbReference>
<gene>
    <name evidence="2" type="ORF">GRF29_103g444646</name>
</gene>
<reference evidence="2 3" key="1">
    <citation type="submission" date="2021-02" db="EMBL/GenBank/DDBJ databases">
        <title>Genome assembly of Pseudopithomyces chartarum.</title>
        <authorList>
            <person name="Jauregui R."/>
            <person name="Singh J."/>
            <person name="Voisey C."/>
        </authorList>
    </citation>
    <scope>NUCLEOTIDE SEQUENCE [LARGE SCALE GENOMIC DNA]</scope>
    <source>
        <strain evidence="2 3">AGR01</strain>
    </source>
</reference>
<dbReference type="Pfam" id="PF10021">
    <property type="entry name" value="PARG_cat_microb"/>
    <property type="match status" value="1"/>
</dbReference>
<dbReference type="InterPro" id="IPR043472">
    <property type="entry name" value="Macro_dom-like"/>
</dbReference>
<keyword evidence="3" id="KW-1185">Reference proteome</keyword>
<sequence length="152" mass="17033">MPPSKPKPSDIAAEAKRAWFPYILERFIDTTQSTSFSHPESSFIRVDPNKRSIYRTRVAVLEGDPITHALGWYQSSVQNPAYKDCERIPVVNGANETRAGGDWESGATAPEECFARRSNLVQALTMPWKGHIGRNESHYPIPQEGGIYCPEV</sequence>
<evidence type="ECO:0000313" key="3">
    <source>
        <dbReference type="Proteomes" id="UP001280581"/>
    </source>
</evidence>
<dbReference type="Proteomes" id="UP001280581">
    <property type="component" value="Unassembled WGS sequence"/>
</dbReference>
<dbReference type="AlphaFoldDB" id="A0AAN6LTJ2"/>
<dbReference type="InterPro" id="IPR019261">
    <property type="entry name" value="PARG_cat_microbial"/>
</dbReference>
<evidence type="ECO:0000259" key="1">
    <source>
        <dbReference type="Pfam" id="PF10021"/>
    </source>
</evidence>
<protein>
    <recommendedName>
        <fullName evidence="1">Microbial-type PARG catalytic domain-containing protein</fullName>
    </recommendedName>
</protein>
<dbReference type="PANTHER" id="PTHR35596:SF2">
    <property type="entry name" value="MICROBIAL-TYPE PARG CATALYTIC DOMAIN-CONTAINING PROTEIN"/>
    <property type="match status" value="1"/>
</dbReference>
<organism evidence="2 3">
    <name type="scientific">Pseudopithomyces chartarum</name>
    <dbReference type="NCBI Taxonomy" id="1892770"/>
    <lineage>
        <taxon>Eukaryota</taxon>
        <taxon>Fungi</taxon>
        <taxon>Dikarya</taxon>
        <taxon>Ascomycota</taxon>
        <taxon>Pezizomycotina</taxon>
        <taxon>Dothideomycetes</taxon>
        <taxon>Pleosporomycetidae</taxon>
        <taxon>Pleosporales</taxon>
        <taxon>Massarineae</taxon>
        <taxon>Didymosphaeriaceae</taxon>
        <taxon>Pseudopithomyces</taxon>
    </lineage>
</organism>
<accession>A0AAN6LTJ2</accession>
<comment type="caution">
    <text evidence="2">The sequence shown here is derived from an EMBL/GenBank/DDBJ whole genome shotgun (WGS) entry which is preliminary data.</text>
</comment>
<feature type="domain" description="Microbial-type PARG catalytic" evidence="1">
    <location>
        <begin position="49"/>
        <end position="152"/>
    </location>
</feature>
<evidence type="ECO:0000313" key="2">
    <source>
        <dbReference type="EMBL" id="KAK3207293.1"/>
    </source>
</evidence>
<name>A0AAN6LTJ2_9PLEO</name>